<dbReference type="Gene3D" id="1.20.58.530">
    <property type="match status" value="1"/>
</dbReference>
<dbReference type="AlphaFoldDB" id="A0A4Y7IZZ6"/>
<protein>
    <submittedName>
        <fullName evidence="1">Uncharacterized protein</fullName>
    </submittedName>
</protein>
<dbReference type="InterPro" id="IPR027417">
    <property type="entry name" value="P-loop_NTPase"/>
</dbReference>
<reference evidence="1 2" key="1">
    <citation type="journal article" date="2018" name="Science">
        <title>The opium poppy genome and morphinan production.</title>
        <authorList>
            <person name="Guo L."/>
            <person name="Winzer T."/>
            <person name="Yang X."/>
            <person name="Li Y."/>
            <person name="Ning Z."/>
            <person name="He Z."/>
            <person name="Teodor R."/>
            <person name="Lu Y."/>
            <person name="Bowser T.A."/>
            <person name="Graham I.A."/>
            <person name="Ye K."/>
        </authorList>
    </citation>
    <scope>NUCLEOTIDE SEQUENCE [LARGE SCALE GENOMIC DNA]</scope>
    <source>
        <strain evidence="2">cv. HN1</strain>
        <tissue evidence="1">Leaves</tissue>
    </source>
</reference>
<dbReference type="SUPFAM" id="SSF52540">
    <property type="entry name" value="P-loop containing nucleoside triphosphate hydrolases"/>
    <property type="match status" value="1"/>
</dbReference>
<proteinExistence type="predicted"/>
<evidence type="ECO:0000313" key="1">
    <source>
        <dbReference type="EMBL" id="RZC53370.1"/>
    </source>
</evidence>
<keyword evidence="2" id="KW-1185">Reference proteome</keyword>
<gene>
    <name evidence="1" type="ORF">C5167_012223</name>
</gene>
<dbReference type="Gramene" id="RZC53370">
    <property type="protein sequence ID" value="RZC53370"/>
    <property type="gene ID" value="C5167_012223"/>
</dbReference>
<sequence>MTVRKIVKDFPAAASSDVNKPELLPKDLRTVIDVAGFLLLARKVSFLSKVFKMEQEEYNKEKIIWSYIKFTDSQVIVGEVADVATYAFGPTIVVTPLAHSALLSGTKQVHSQSYVYSFLFSFWAKCHILLHYCTCKT</sequence>
<organism evidence="1 2">
    <name type="scientific">Papaver somniferum</name>
    <name type="common">Opium poppy</name>
    <dbReference type="NCBI Taxonomy" id="3469"/>
    <lineage>
        <taxon>Eukaryota</taxon>
        <taxon>Viridiplantae</taxon>
        <taxon>Streptophyta</taxon>
        <taxon>Embryophyta</taxon>
        <taxon>Tracheophyta</taxon>
        <taxon>Spermatophyta</taxon>
        <taxon>Magnoliopsida</taxon>
        <taxon>Ranunculales</taxon>
        <taxon>Papaveraceae</taxon>
        <taxon>Papaveroideae</taxon>
        <taxon>Papaver</taxon>
    </lineage>
</organism>
<name>A0A4Y7IZZ6_PAPSO</name>
<dbReference type="EMBL" id="CM010717">
    <property type="protein sequence ID" value="RZC53370.1"/>
    <property type="molecule type" value="Genomic_DNA"/>
</dbReference>
<dbReference type="Proteomes" id="UP000316621">
    <property type="component" value="Chromosome 3"/>
</dbReference>
<accession>A0A4Y7IZZ6</accession>
<evidence type="ECO:0000313" key="2">
    <source>
        <dbReference type="Proteomes" id="UP000316621"/>
    </source>
</evidence>